<sequence>MAEVMMQLGFFQFSLDNAAYQRLSRSAEYRWARQARIGTNDALQFTGLGPETVELEGVIYPHFRGGLKQIDKMRTQASLGLPLPLVSGIGKVLGLWVVEGVTEGQEVFASQGIPHRQEFTMRMARYDGGVRSLLRFF</sequence>
<dbReference type="AlphaFoldDB" id="A0A1H2R398"/>
<dbReference type="InterPro" id="IPR016912">
    <property type="entry name" value="Phage_P2_GpU"/>
</dbReference>
<accession>A0A1H2R398</accession>
<evidence type="ECO:0000313" key="2">
    <source>
        <dbReference type="EMBL" id="UOA24058.1"/>
    </source>
</evidence>
<reference evidence="1" key="1">
    <citation type="submission" date="2016-10" db="EMBL/GenBank/DDBJ databases">
        <authorList>
            <person name="de Groot N.N."/>
        </authorList>
    </citation>
    <scope>NUCLEOTIDE SEQUENCE [LARGE SCALE GENOMIC DNA]</scope>
    <source>
        <strain evidence="1">DSM 10014</strain>
    </source>
</reference>
<name>A0A1H2R398_9RHOB</name>
<dbReference type="GeneID" id="94019692"/>
<proteinExistence type="predicted"/>
<dbReference type="STRING" id="60137.SAMN04488041_101371"/>
<dbReference type="RefSeq" id="WP_037963772.1">
    <property type="nucleotide sequence ID" value="NZ_CP084959.1"/>
</dbReference>
<dbReference type="InterPro" id="IPR009734">
    <property type="entry name" value="Myoviridae_GpU"/>
</dbReference>
<evidence type="ECO:0008006" key="5">
    <source>
        <dbReference type="Google" id="ProtNLM"/>
    </source>
</evidence>
<evidence type="ECO:0000313" key="4">
    <source>
        <dbReference type="Proteomes" id="UP000830781"/>
    </source>
</evidence>
<dbReference type="Proteomes" id="UP000830781">
    <property type="component" value="Chromosome"/>
</dbReference>
<evidence type="ECO:0000313" key="1">
    <source>
        <dbReference type="EMBL" id="SDW13610.1"/>
    </source>
</evidence>
<dbReference type="Proteomes" id="UP000183076">
    <property type="component" value="Unassembled WGS sequence"/>
</dbReference>
<organism evidence="1 3">
    <name type="scientific">Sulfitobacter pontiacus</name>
    <dbReference type="NCBI Taxonomy" id="60137"/>
    <lineage>
        <taxon>Bacteria</taxon>
        <taxon>Pseudomonadati</taxon>
        <taxon>Pseudomonadota</taxon>
        <taxon>Alphaproteobacteria</taxon>
        <taxon>Rhodobacterales</taxon>
        <taxon>Roseobacteraceae</taxon>
        <taxon>Sulfitobacter</taxon>
    </lineage>
</organism>
<evidence type="ECO:0000313" key="3">
    <source>
        <dbReference type="Proteomes" id="UP000183076"/>
    </source>
</evidence>
<dbReference type="Pfam" id="PF06995">
    <property type="entry name" value="Phage_P2_GpU"/>
    <property type="match status" value="1"/>
</dbReference>
<keyword evidence="4" id="KW-1185">Reference proteome</keyword>
<gene>
    <name evidence="2" type="ORF">DSM110277_02494</name>
    <name evidence="1" type="ORF">SAMN04488041_101371</name>
</gene>
<dbReference type="EMBL" id="FNNB01000001">
    <property type="protein sequence ID" value="SDW13610.1"/>
    <property type="molecule type" value="Genomic_DNA"/>
</dbReference>
<reference evidence="2" key="3">
    <citation type="journal article" date="2022" name="Microorganisms">
        <title>Beyond the ABCs#Discovery of Three New Plasmid Types in Rhodobacterales (RepQ, RepY, RepW).</title>
        <authorList>
            <person name="Freese H.M."/>
            <person name="Ringel V."/>
            <person name="Overmann J."/>
            <person name="Petersen J."/>
        </authorList>
    </citation>
    <scope>NUCLEOTIDE SEQUENCE</scope>
    <source>
        <strain evidence="2">DSM 110277</strain>
    </source>
</reference>
<protein>
    <recommendedName>
        <fullName evidence="5">Phage protein U</fullName>
    </recommendedName>
</protein>
<reference evidence="3" key="2">
    <citation type="submission" date="2016-10" db="EMBL/GenBank/DDBJ databases">
        <authorList>
            <person name="Varghese N."/>
            <person name="Submissions S."/>
        </authorList>
    </citation>
    <scope>NUCLEOTIDE SEQUENCE [LARGE SCALE GENOMIC DNA]</scope>
    <source>
        <strain evidence="3">DSM 10014</strain>
    </source>
</reference>
<dbReference type="PIRSF" id="PIRSF029208">
    <property type="entry name" value="Phage_tail_GPU"/>
    <property type="match status" value="1"/>
</dbReference>
<dbReference type="EMBL" id="CP084959">
    <property type="protein sequence ID" value="UOA24058.1"/>
    <property type="molecule type" value="Genomic_DNA"/>
</dbReference>
<reference evidence="4" key="4">
    <citation type="journal article" date="2022" name="Microorganisms">
        <title>Beyond the ABCs#Discovery of Three New Plasmid Types in Rhodobacterales (RepQ, RepY, RepW).</title>
        <authorList>
            <person name="Freese H.M."/>
            <person name="Ringel V."/>
            <person name="Overmann J."/>
            <person name="Petersen J."/>
        </authorList>
    </citation>
    <scope>NUCLEOTIDE SEQUENCE [LARGE SCALE GENOMIC DNA]</scope>
    <source>
        <strain evidence="4">DSM 110277</strain>
    </source>
</reference>